<dbReference type="Pfam" id="PF00180">
    <property type="entry name" value="Iso_dh"/>
    <property type="match status" value="1"/>
</dbReference>
<reference evidence="9" key="1">
    <citation type="journal article" date="2019" name="Int. J. Syst. Evol. Microbiol.">
        <title>The Global Catalogue of Microorganisms (GCM) 10K type strain sequencing project: providing services to taxonomists for standard genome sequencing and annotation.</title>
        <authorList>
            <consortium name="The Broad Institute Genomics Platform"/>
            <consortium name="The Broad Institute Genome Sequencing Center for Infectious Disease"/>
            <person name="Wu L."/>
            <person name="Ma J."/>
        </authorList>
    </citation>
    <scope>NUCLEOTIDE SEQUENCE [LARGE SCALE GENOMIC DNA]</scope>
    <source>
        <strain evidence="9">IBRC-M 10906</strain>
    </source>
</reference>
<dbReference type="PANTHER" id="PTHR43275">
    <property type="entry name" value="D-MALATE DEHYDROGENASE [DECARBOXYLATING]"/>
    <property type="match status" value="1"/>
</dbReference>
<dbReference type="PANTHER" id="PTHR43275:SF1">
    <property type="entry name" value="D-MALATE DEHYDROGENASE [DECARBOXYLATING]"/>
    <property type="match status" value="1"/>
</dbReference>
<name>A0ABW5WBV7_9PSEU</name>
<dbReference type="InterPro" id="IPR050501">
    <property type="entry name" value="ICDH/IPMDH"/>
</dbReference>
<accession>A0ABW5WBV7</accession>
<dbReference type="SMART" id="SM01329">
    <property type="entry name" value="Iso_dh"/>
    <property type="match status" value="1"/>
</dbReference>
<keyword evidence="3" id="KW-0479">Metal-binding</keyword>
<evidence type="ECO:0000256" key="6">
    <source>
        <dbReference type="ARBA" id="ARBA00023211"/>
    </source>
</evidence>
<keyword evidence="6" id="KW-0464">Manganese</keyword>
<evidence type="ECO:0000256" key="5">
    <source>
        <dbReference type="ARBA" id="ARBA00023027"/>
    </source>
</evidence>
<sequence length="364" mass="37949">MSKSSYDIALLPGDGIGPEVVDAAVTILDAAAAAYGFSLSYTSYDAGATLYQSTGVSISAATMEAIGSADAILLGAAGLPSVRKPDGTEIAPQIDIREHYGLFASLRPARLFPGVPTRVQAEHIDMLVIRETTEGLFAGRHDPLEPSDDAVSDRLTITRATSERLFTLAFEQATLRKATQGTPGRVTLLDKANVLRSNAFLRKIFDEIAAKYPDIASDHLYIDAGSMMLVTNPERFDVVVSENVFGDITSEIAAGVVGGLGVAPSGDVSLEHGVFQPCHGSAPDIAGQGNANPVATILSGAMLLDWIADRHDDTTCRTAAAAVRDAVASVLAQGPKTPDLGGTASTSEVTHAVAEALSTSRVRA</sequence>
<evidence type="ECO:0000259" key="7">
    <source>
        <dbReference type="SMART" id="SM01329"/>
    </source>
</evidence>
<dbReference type="InterPro" id="IPR024084">
    <property type="entry name" value="IsoPropMal-DH-like_dom"/>
</dbReference>
<feature type="domain" description="Isopropylmalate dehydrogenase-like" evidence="7">
    <location>
        <begin position="7"/>
        <end position="353"/>
    </location>
</feature>
<evidence type="ECO:0000256" key="3">
    <source>
        <dbReference type="ARBA" id="ARBA00022723"/>
    </source>
</evidence>
<comment type="caution">
    <text evidence="8">The sequence shown here is derived from an EMBL/GenBank/DDBJ whole genome shotgun (WGS) entry which is preliminary data.</text>
</comment>
<proteinExistence type="predicted"/>
<evidence type="ECO:0000313" key="8">
    <source>
        <dbReference type="EMBL" id="MFD2800624.1"/>
    </source>
</evidence>
<keyword evidence="4" id="KW-0560">Oxidoreductase</keyword>
<evidence type="ECO:0000313" key="9">
    <source>
        <dbReference type="Proteomes" id="UP001597478"/>
    </source>
</evidence>
<evidence type="ECO:0000256" key="2">
    <source>
        <dbReference type="ARBA" id="ARBA00001946"/>
    </source>
</evidence>
<organism evidence="8 9">
    <name type="scientific">Prauserella oleivorans</name>
    <dbReference type="NCBI Taxonomy" id="1478153"/>
    <lineage>
        <taxon>Bacteria</taxon>
        <taxon>Bacillati</taxon>
        <taxon>Actinomycetota</taxon>
        <taxon>Actinomycetes</taxon>
        <taxon>Pseudonocardiales</taxon>
        <taxon>Pseudonocardiaceae</taxon>
        <taxon>Prauserella</taxon>
    </lineage>
</organism>
<dbReference type="SUPFAM" id="SSF53659">
    <property type="entry name" value="Isocitrate/Isopropylmalate dehydrogenase-like"/>
    <property type="match status" value="1"/>
</dbReference>
<comment type="cofactor">
    <cofactor evidence="1">
        <name>Mn(2+)</name>
        <dbReference type="ChEBI" id="CHEBI:29035"/>
    </cofactor>
</comment>
<evidence type="ECO:0000256" key="1">
    <source>
        <dbReference type="ARBA" id="ARBA00001936"/>
    </source>
</evidence>
<comment type="cofactor">
    <cofactor evidence="2">
        <name>Mg(2+)</name>
        <dbReference type="ChEBI" id="CHEBI:18420"/>
    </cofactor>
</comment>
<dbReference type="EMBL" id="JBHUOF010000019">
    <property type="protein sequence ID" value="MFD2800624.1"/>
    <property type="molecule type" value="Genomic_DNA"/>
</dbReference>
<dbReference type="Proteomes" id="UP001597478">
    <property type="component" value="Unassembled WGS sequence"/>
</dbReference>
<dbReference type="Gene3D" id="3.40.718.10">
    <property type="entry name" value="Isopropylmalate Dehydrogenase"/>
    <property type="match status" value="1"/>
</dbReference>
<evidence type="ECO:0000256" key="4">
    <source>
        <dbReference type="ARBA" id="ARBA00023002"/>
    </source>
</evidence>
<dbReference type="RefSeq" id="WP_377392217.1">
    <property type="nucleotide sequence ID" value="NZ_JBHSAN010000028.1"/>
</dbReference>
<gene>
    <name evidence="8" type="ORF">ACFS2C_14605</name>
</gene>
<protein>
    <submittedName>
        <fullName evidence="8">Isocitrate/isopropylmalate dehydrogenase family protein</fullName>
    </submittedName>
</protein>
<keyword evidence="9" id="KW-1185">Reference proteome</keyword>
<keyword evidence="5" id="KW-0520">NAD</keyword>